<proteinExistence type="predicted"/>
<comment type="caution">
    <text evidence="2">The sequence shown here is derived from an EMBL/GenBank/DDBJ whole genome shotgun (WGS) entry which is preliminary data.</text>
</comment>
<dbReference type="AlphaFoldDB" id="E6PU45"/>
<evidence type="ECO:0000313" key="2">
    <source>
        <dbReference type="EMBL" id="CBH98452.1"/>
    </source>
</evidence>
<dbReference type="Pfam" id="PF08681">
    <property type="entry name" value="TacA1"/>
    <property type="match status" value="1"/>
</dbReference>
<dbReference type="InterPro" id="IPR014795">
    <property type="entry name" value="TacA_1-like"/>
</dbReference>
<protein>
    <submittedName>
        <fullName evidence="2">Uncharacterized protein</fullName>
    </submittedName>
</protein>
<name>E6PU45_9ZZZZ</name>
<accession>E6PU45</accession>
<keyword evidence="1" id="KW-1277">Toxin-antitoxin system</keyword>
<reference evidence="2" key="1">
    <citation type="submission" date="2009-10" db="EMBL/GenBank/DDBJ databases">
        <title>Diversity of trophic interactions inside an arsenic-rich microbial ecosystem.</title>
        <authorList>
            <person name="Bertin P.N."/>
            <person name="Heinrich-Salmeron A."/>
            <person name="Pelletier E."/>
            <person name="Goulhen-Chollet F."/>
            <person name="Arsene-Ploetze F."/>
            <person name="Gallien S."/>
            <person name="Calteau A."/>
            <person name="Vallenet D."/>
            <person name="Casiot C."/>
            <person name="Chane-Woon-Ming B."/>
            <person name="Giloteaux L."/>
            <person name="Barakat M."/>
            <person name="Bonnefoy V."/>
            <person name="Bruneel O."/>
            <person name="Chandler M."/>
            <person name="Cleiss J."/>
            <person name="Duran R."/>
            <person name="Elbaz-Poulichet F."/>
            <person name="Fonknechten N."/>
            <person name="Lauga B."/>
            <person name="Mornico D."/>
            <person name="Ortet P."/>
            <person name="Schaeffer C."/>
            <person name="Siguier P."/>
            <person name="Alexander Thil Smith A."/>
            <person name="Van Dorsselaer A."/>
            <person name="Weissenbach J."/>
            <person name="Medigue C."/>
            <person name="Le Paslier D."/>
        </authorList>
    </citation>
    <scope>NUCLEOTIDE SEQUENCE</scope>
</reference>
<evidence type="ECO:0000256" key="1">
    <source>
        <dbReference type="ARBA" id="ARBA00022649"/>
    </source>
</evidence>
<organism evidence="2">
    <name type="scientific">mine drainage metagenome</name>
    <dbReference type="NCBI Taxonomy" id="410659"/>
    <lineage>
        <taxon>unclassified sequences</taxon>
        <taxon>metagenomes</taxon>
        <taxon>ecological metagenomes</taxon>
    </lineage>
</organism>
<dbReference type="Gene3D" id="1.20.5.780">
    <property type="entry name" value="Single helix bin"/>
    <property type="match status" value="1"/>
</dbReference>
<dbReference type="EMBL" id="CABM01000053">
    <property type="protein sequence ID" value="CBH98452.1"/>
    <property type="molecule type" value="Genomic_DNA"/>
</dbReference>
<sequence>MPGKAETVMTAEFGVTLSAAESRRFLQAPDAPFAPNARLQQAMADTAKLPR</sequence>
<gene>
    <name evidence="2" type="ORF">CARN2_3930</name>
</gene>